<name>K3X8Z9_GLOUD</name>
<keyword evidence="2" id="KW-1185">Reference proteome</keyword>
<reference evidence="1" key="3">
    <citation type="submission" date="2015-02" db="UniProtKB">
        <authorList>
            <consortium name="EnsemblProtists"/>
        </authorList>
    </citation>
    <scope>IDENTIFICATION</scope>
    <source>
        <strain evidence="1">DAOM BR144</strain>
    </source>
</reference>
<dbReference type="OMA" id="PAVMYCE"/>
<evidence type="ECO:0000313" key="2">
    <source>
        <dbReference type="Proteomes" id="UP000019132"/>
    </source>
</evidence>
<dbReference type="AlphaFoldDB" id="K3X8Z9"/>
<accession>K3X8Z9</accession>
<dbReference type="Gene3D" id="2.60.120.920">
    <property type="match status" value="1"/>
</dbReference>
<dbReference type="InParanoid" id="K3X8Z9"/>
<dbReference type="eggNOG" id="ENOG502SHX2">
    <property type="taxonomic scope" value="Eukaryota"/>
</dbReference>
<protein>
    <recommendedName>
        <fullName evidence="3">SPRY domain-containing protein</fullName>
    </recommendedName>
</protein>
<dbReference type="EMBL" id="GL376586">
    <property type="status" value="NOT_ANNOTATED_CDS"/>
    <property type="molecule type" value="Genomic_DNA"/>
</dbReference>
<evidence type="ECO:0008006" key="3">
    <source>
        <dbReference type="Google" id="ProtNLM"/>
    </source>
</evidence>
<dbReference type="HOGENOM" id="CLU_074956_0_0_1"/>
<dbReference type="InterPro" id="IPR013320">
    <property type="entry name" value="ConA-like_dom_sf"/>
</dbReference>
<dbReference type="VEuPathDB" id="FungiDB:PYU1_G013669"/>
<dbReference type="Proteomes" id="UP000019132">
    <property type="component" value="Unassembled WGS sequence"/>
</dbReference>
<proteinExistence type="predicted"/>
<evidence type="ECO:0000313" key="1">
    <source>
        <dbReference type="EnsemblProtists" id="PYU1_T013698"/>
    </source>
</evidence>
<dbReference type="InterPro" id="IPR043136">
    <property type="entry name" value="B30.2/SPRY_sf"/>
</dbReference>
<reference evidence="2" key="2">
    <citation type="submission" date="2010-04" db="EMBL/GenBank/DDBJ databases">
        <authorList>
            <person name="Buell R."/>
            <person name="Hamilton J."/>
            <person name="Hostetler J."/>
        </authorList>
    </citation>
    <scope>NUCLEOTIDE SEQUENCE [LARGE SCALE GENOMIC DNA]</scope>
    <source>
        <strain evidence="2">DAOM:BR144</strain>
    </source>
</reference>
<dbReference type="SUPFAM" id="SSF49899">
    <property type="entry name" value="Concanavalin A-like lectins/glucanases"/>
    <property type="match status" value="1"/>
</dbReference>
<reference evidence="2" key="1">
    <citation type="journal article" date="2010" name="Genome Biol.">
        <title>Genome sequence of the necrotrophic plant pathogen Pythium ultimum reveals original pathogenicity mechanisms and effector repertoire.</title>
        <authorList>
            <person name="Levesque C.A."/>
            <person name="Brouwer H."/>
            <person name="Cano L."/>
            <person name="Hamilton J.P."/>
            <person name="Holt C."/>
            <person name="Huitema E."/>
            <person name="Raffaele S."/>
            <person name="Robideau G.P."/>
            <person name="Thines M."/>
            <person name="Win J."/>
            <person name="Zerillo M.M."/>
            <person name="Beakes G.W."/>
            <person name="Boore J.L."/>
            <person name="Busam D."/>
            <person name="Dumas B."/>
            <person name="Ferriera S."/>
            <person name="Fuerstenberg S.I."/>
            <person name="Gachon C.M."/>
            <person name="Gaulin E."/>
            <person name="Govers F."/>
            <person name="Grenville-Briggs L."/>
            <person name="Horner N."/>
            <person name="Hostetler J."/>
            <person name="Jiang R.H."/>
            <person name="Johnson J."/>
            <person name="Krajaejun T."/>
            <person name="Lin H."/>
            <person name="Meijer H.J."/>
            <person name="Moore B."/>
            <person name="Morris P."/>
            <person name="Phuntmart V."/>
            <person name="Puiu D."/>
            <person name="Shetty J."/>
            <person name="Stajich J.E."/>
            <person name="Tripathy S."/>
            <person name="Wawra S."/>
            <person name="van West P."/>
            <person name="Whitty B.R."/>
            <person name="Coutinho P.M."/>
            <person name="Henrissat B."/>
            <person name="Martin F."/>
            <person name="Thomas P.D."/>
            <person name="Tyler B.M."/>
            <person name="De Vries R.P."/>
            <person name="Kamoun S."/>
            <person name="Yandell M."/>
            <person name="Tisserat N."/>
            <person name="Buell C.R."/>
        </authorList>
    </citation>
    <scope>NUCLEOTIDE SEQUENCE</scope>
    <source>
        <strain evidence="2">DAOM:BR144</strain>
    </source>
</reference>
<sequence>MTIPDVAHLLEFLDAKEVAQLVHARKELSQDRGVVWHWISTRMQRFMPHVALPRHPPLRESLDPAVLVTLLRRLHVAMSYTFDVRFDGSRHGRDVRVADDERYVTNWGLHGGSIYGDRVCAAESVSYWECEGLSEGSYVGITEEIGATGGSGAAGFHYGVHFQRSERLLSMPTPACDNMPAIMYCESGFITNGMFRGPKPRLPAGVNILHAQPFKENDRVGVLVDLLEGNLVFLLNGRVQGTPIAIDRRKQYRPVFTARMCMNLKLIPHVRPPWHCIYDATELLPLQHCDDTNQQGNEGMTVKGELMEPQEHAYNDGNQAVVP</sequence>
<organism evidence="1 2">
    <name type="scientific">Globisporangium ultimum (strain ATCC 200006 / CBS 805.95 / DAOM BR144)</name>
    <name type="common">Pythium ultimum</name>
    <dbReference type="NCBI Taxonomy" id="431595"/>
    <lineage>
        <taxon>Eukaryota</taxon>
        <taxon>Sar</taxon>
        <taxon>Stramenopiles</taxon>
        <taxon>Oomycota</taxon>
        <taxon>Peronosporomycetes</taxon>
        <taxon>Pythiales</taxon>
        <taxon>Pythiaceae</taxon>
        <taxon>Globisporangium</taxon>
    </lineage>
</organism>
<dbReference type="EnsemblProtists" id="PYU1_T013698">
    <property type="protein sequence ID" value="PYU1_T013698"/>
    <property type="gene ID" value="PYU1_G013669"/>
</dbReference>